<reference evidence="3 4" key="1">
    <citation type="submission" date="2015-04" db="EMBL/GenBank/DDBJ databases">
        <title>Lasius niger genome sequencing.</title>
        <authorList>
            <person name="Konorov E.A."/>
            <person name="Nikitin M.A."/>
            <person name="Kirill M.V."/>
            <person name="Chang P."/>
        </authorList>
    </citation>
    <scope>NUCLEOTIDE SEQUENCE [LARGE SCALE GENOMIC DNA]</scope>
    <source>
        <tissue evidence="3">Whole</tissue>
    </source>
</reference>
<feature type="compositionally biased region" description="Basic residues" evidence="2">
    <location>
        <begin position="123"/>
        <end position="138"/>
    </location>
</feature>
<dbReference type="EMBL" id="LBMM01015802">
    <property type="protein sequence ID" value="KMQ84660.1"/>
    <property type="molecule type" value="Genomic_DNA"/>
</dbReference>
<dbReference type="STRING" id="67767.A0A0J7MW26"/>
<feature type="compositionally biased region" description="Polar residues" evidence="2">
    <location>
        <begin position="403"/>
        <end position="424"/>
    </location>
</feature>
<organism evidence="3 4">
    <name type="scientific">Lasius niger</name>
    <name type="common">Black garden ant</name>
    <dbReference type="NCBI Taxonomy" id="67767"/>
    <lineage>
        <taxon>Eukaryota</taxon>
        <taxon>Metazoa</taxon>
        <taxon>Ecdysozoa</taxon>
        <taxon>Arthropoda</taxon>
        <taxon>Hexapoda</taxon>
        <taxon>Insecta</taxon>
        <taxon>Pterygota</taxon>
        <taxon>Neoptera</taxon>
        <taxon>Endopterygota</taxon>
        <taxon>Hymenoptera</taxon>
        <taxon>Apocrita</taxon>
        <taxon>Aculeata</taxon>
        <taxon>Formicoidea</taxon>
        <taxon>Formicidae</taxon>
        <taxon>Formicinae</taxon>
        <taxon>Lasius</taxon>
        <taxon>Lasius</taxon>
    </lineage>
</organism>
<comment type="caution">
    <text evidence="3">The sequence shown here is derived from an EMBL/GenBank/DDBJ whole genome shotgun (WGS) entry which is preliminary data.</text>
</comment>
<proteinExistence type="inferred from homology"/>
<feature type="compositionally biased region" description="Basic and acidic residues" evidence="2">
    <location>
        <begin position="437"/>
        <end position="448"/>
    </location>
</feature>
<dbReference type="Gene3D" id="2.80.10.50">
    <property type="match status" value="1"/>
</dbReference>
<dbReference type="SUPFAM" id="SSF50353">
    <property type="entry name" value="Cytokine"/>
    <property type="match status" value="1"/>
</dbReference>
<feature type="compositionally biased region" description="Polar residues" evidence="2">
    <location>
        <begin position="345"/>
        <end position="368"/>
    </location>
</feature>
<keyword evidence="4" id="KW-1185">Reference proteome</keyword>
<evidence type="ECO:0000256" key="2">
    <source>
        <dbReference type="SAM" id="MobiDB-lite"/>
    </source>
</evidence>
<feature type="compositionally biased region" description="Polar residues" evidence="2">
    <location>
        <begin position="212"/>
        <end position="225"/>
    </location>
</feature>
<evidence type="ECO:0000256" key="1">
    <source>
        <dbReference type="ARBA" id="ARBA00007936"/>
    </source>
</evidence>
<feature type="compositionally biased region" description="Low complexity" evidence="2">
    <location>
        <begin position="290"/>
        <end position="309"/>
    </location>
</feature>
<dbReference type="AlphaFoldDB" id="A0A0J7MW26"/>
<accession>A0A0J7MW26</accession>
<feature type="compositionally biased region" description="Polar residues" evidence="2">
    <location>
        <begin position="166"/>
        <end position="175"/>
    </location>
</feature>
<evidence type="ECO:0000313" key="3">
    <source>
        <dbReference type="EMBL" id="KMQ84660.1"/>
    </source>
</evidence>
<dbReference type="GO" id="GO:0008083">
    <property type="term" value="F:growth factor activity"/>
    <property type="evidence" value="ECO:0007669"/>
    <property type="project" value="InterPro"/>
</dbReference>
<comment type="similarity">
    <text evidence="1">Belongs to the heparin-binding growth factors family.</text>
</comment>
<evidence type="ECO:0008006" key="5">
    <source>
        <dbReference type="Google" id="ProtNLM"/>
    </source>
</evidence>
<gene>
    <name evidence="3" type="ORF">RF55_17362</name>
</gene>
<name>A0A0J7MW26_LASNI</name>
<feature type="compositionally biased region" description="Basic residues" evidence="2">
    <location>
        <begin position="85"/>
        <end position="98"/>
    </location>
</feature>
<dbReference type="Proteomes" id="UP000036403">
    <property type="component" value="Unassembled WGS sequence"/>
</dbReference>
<protein>
    <recommendedName>
        <fullName evidence="5">Fibroblast growth factor</fullName>
    </recommendedName>
</protein>
<evidence type="ECO:0000313" key="4">
    <source>
        <dbReference type="Proteomes" id="UP000036403"/>
    </source>
</evidence>
<dbReference type="InterPro" id="IPR008996">
    <property type="entry name" value="IL1/FGF"/>
</dbReference>
<feature type="non-terminal residue" evidence="3">
    <location>
        <position position="1"/>
    </location>
</feature>
<feature type="region of interest" description="Disordered" evidence="2">
    <location>
        <begin position="85"/>
        <end position="453"/>
    </location>
</feature>
<dbReference type="InterPro" id="IPR002209">
    <property type="entry name" value="Fibroblast_GF_fam"/>
</dbReference>
<dbReference type="Pfam" id="PF00167">
    <property type="entry name" value="FGF"/>
    <property type="match status" value="1"/>
</dbReference>
<feature type="compositionally biased region" description="Pro residues" evidence="2">
    <location>
        <begin position="381"/>
        <end position="391"/>
    </location>
</feature>
<dbReference type="OrthoDB" id="5987799at2759"/>
<sequence length="469" mass="51393">REYTEDCVFNETLEQHNYNTYSSVRWSTAKKTLYLGLNRHGQPRKVQAKGHNLGRLSAYARVLTQMAPFDRVEALQRRMLGAQHNVRHRHHGRGHRRLHAGDLAQQSICPTLPDQEKDGRDRFRCRKRKKRKKRRRRCRPGEQPGQQCRVAEGFSTVSPASDDASSETSNVTTTPESKRSCEGAASEEACRRQALSVPAKKRKSRIDGGGSLTLNNGKNNASTAKKPNVDVAVSQSKKPDLTDGKKTKRRGPPRRGNAMGNPPSRKQHESGAIRDFLPRTAPISEVEQRVSTATSSSSPSPPGASTVPSYAGRPNSSPSGRRKPAPSSRNRVTRPMSSLRGGKSFSGSPGRSKSKPTSEIDLTSTTKVPENAGAWCATSIPQPPKSSPVPSPSSSLWQKSAEDSTNSPSNFSLVESRSTVTSEFATEAVESNAEVTSRLDERDGKDNDSGTTKTILRTTTRFPIERLAM</sequence>
<dbReference type="PaxDb" id="67767-A0A0J7MW26"/>